<reference evidence="3" key="1">
    <citation type="journal article" date="2020" name="Stud. Mycol.">
        <title>101 Dothideomycetes genomes: a test case for predicting lifestyles and emergence of pathogens.</title>
        <authorList>
            <person name="Haridas S."/>
            <person name="Albert R."/>
            <person name="Binder M."/>
            <person name="Bloem J."/>
            <person name="Labutti K."/>
            <person name="Salamov A."/>
            <person name="Andreopoulos B."/>
            <person name="Baker S."/>
            <person name="Barry K."/>
            <person name="Bills G."/>
            <person name="Bluhm B."/>
            <person name="Cannon C."/>
            <person name="Castanera R."/>
            <person name="Culley D."/>
            <person name="Daum C."/>
            <person name="Ezra D."/>
            <person name="Gonzalez J."/>
            <person name="Henrissat B."/>
            <person name="Kuo A."/>
            <person name="Liang C."/>
            <person name="Lipzen A."/>
            <person name="Lutzoni F."/>
            <person name="Magnuson J."/>
            <person name="Mondo S."/>
            <person name="Nolan M."/>
            <person name="Ohm R."/>
            <person name="Pangilinan J."/>
            <person name="Park H.-J."/>
            <person name="Ramirez L."/>
            <person name="Alfaro M."/>
            <person name="Sun H."/>
            <person name="Tritt A."/>
            <person name="Yoshinaga Y."/>
            <person name="Zwiers L.-H."/>
            <person name="Turgeon B."/>
            <person name="Goodwin S."/>
            <person name="Spatafora J."/>
            <person name="Crous P."/>
            <person name="Grigoriev I."/>
        </authorList>
    </citation>
    <scope>NUCLEOTIDE SEQUENCE</scope>
    <source>
        <strain evidence="3">CBS 121739</strain>
    </source>
</reference>
<evidence type="ECO:0000256" key="2">
    <source>
        <dbReference type="ARBA" id="ARBA00022553"/>
    </source>
</evidence>
<gene>
    <name evidence="3" type="ORF">EJ05DRAFT_500101</name>
</gene>
<sequence length="573" mass="63599">MGLTAPPPNIGLSELLSDGSPRLLVPRIDYIATREPNKVYATIPHDTEDLSQGFQDITYSAFARAIDHAAWWLNSALKTANVRFQTVSYWGPFDLQYVIMIVACMKIRCKILLLSCYASFDGIVNLFDKVGCQCLLLRGTLPTDSNIAAVLRTRLDVCQVPVPPSENWLSVPAGLPYPYNETYASSAGRVACILHSSGTTCMVLAPIFALLGRLPSAALPKPIYYTNRRLAAFGAARFLSQKSPQTRAPRYAGKRLHTHFFPCHTWGLALALFHPVYDDAQPIIALPKGGVDVSYAKSILKHCQIQTIAYVSGLLESMIRDPEALSLLRGLEQIKTGGCPLGVDLIRTLERDGGTDICEVYGSTEIYPMVCSHLFDDAAGEHSYFAFGKCMGLDFEEHGDGLFEMKMKKVAGLEQFQGVFDTYPHLETFHTGDLFVPHPDRAGYWRIVGRVDDVISLSNGQNMVVALLERQIAHHELVSGVYIGQSGRPWPIVLLEPNEKAFQLSDEDFMNSVWMQIQKANEGSKTSVQLCHEHLFSTGLKRRLPRTAKLAIDRAKTAAEFKDLFDRAYGFSL</sequence>
<evidence type="ECO:0000256" key="1">
    <source>
        <dbReference type="ARBA" id="ARBA00022450"/>
    </source>
</evidence>
<dbReference type="PANTHER" id="PTHR43439:SF2">
    <property type="entry name" value="ENZYME, PUTATIVE (JCVI)-RELATED"/>
    <property type="match status" value="1"/>
</dbReference>
<accession>A0A6A6W988</accession>
<organism evidence="3 4">
    <name type="scientific">Pseudovirgaria hyperparasitica</name>
    <dbReference type="NCBI Taxonomy" id="470096"/>
    <lineage>
        <taxon>Eukaryota</taxon>
        <taxon>Fungi</taxon>
        <taxon>Dikarya</taxon>
        <taxon>Ascomycota</taxon>
        <taxon>Pezizomycotina</taxon>
        <taxon>Dothideomycetes</taxon>
        <taxon>Dothideomycetes incertae sedis</taxon>
        <taxon>Acrospermales</taxon>
        <taxon>Acrospermaceae</taxon>
        <taxon>Pseudovirgaria</taxon>
    </lineage>
</organism>
<protein>
    <submittedName>
        <fullName evidence="3">Acetyl-CoA synthetase-like protein</fullName>
    </submittedName>
</protein>
<evidence type="ECO:0000313" key="4">
    <source>
        <dbReference type="Proteomes" id="UP000799437"/>
    </source>
</evidence>
<dbReference type="OrthoDB" id="429813at2759"/>
<dbReference type="Proteomes" id="UP000799437">
    <property type="component" value="Unassembled WGS sequence"/>
</dbReference>
<dbReference type="InterPro" id="IPR042099">
    <property type="entry name" value="ANL_N_sf"/>
</dbReference>
<dbReference type="AlphaFoldDB" id="A0A6A6W988"/>
<keyword evidence="1" id="KW-0596">Phosphopantetheine</keyword>
<keyword evidence="4" id="KW-1185">Reference proteome</keyword>
<dbReference type="Pfam" id="PF23562">
    <property type="entry name" value="AMP-binding_C_3"/>
    <property type="match status" value="1"/>
</dbReference>
<dbReference type="RefSeq" id="XP_033601035.1">
    <property type="nucleotide sequence ID" value="XM_033746947.1"/>
</dbReference>
<dbReference type="Gene3D" id="3.40.50.12780">
    <property type="entry name" value="N-terminal domain of ligase-like"/>
    <property type="match status" value="1"/>
</dbReference>
<dbReference type="SUPFAM" id="SSF56801">
    <property type="entry name" value="Acetyl-CoA synthetase-like"/>
    <property type="match status" value="1"/>
</dbReference>
<name>A0A6A6W988_9PEZI</name>
<dbReference type="GeneID" id="54488001"/>
<evidence type="ECO:0000313" key="3">
    <source>
        <dbReference type="EMBL" id="KAF2758584.1"/>
    </source>
</evidence>
<proteinExistence type="predicted"/>
<dbReference type="EMBL" id="ML996571">
    <property type="protein sequence ID" value="KAF2758584.1"/>
    <property type="molecule type" value="Genomic_DNA"/>
</dbReference>
<dbReference type="InterPro" id="IPR051414">
    <property type="entry name" value="Adenylate-forming_Reductase"/>
</dbReference>
<dbReference type="PANTHER" id="PTHR43439">
    <property type="entry name" value="PHENYLACETATE-COENZYME A LIGASE"/>
    <property type="match status" value="1"/>
</dbReference>
<keyword evidence="2" id="KW-0597">Phosphoprotein</keyword>